<sequence length="586" mass="68220">MNKDTQNKHPMKPAKSLSMQRKEILSLPTDRALDYILDAPNPSAIVHSFPEEDLYFLVHDIGLEDSLPLLSLASGKQWEYMLDIEVWEKDRIEIRSVTKWLDLLFRADPNRFIKWFLNKKLEFIEFYLFKNIEVIIREHDQDPSDLGKDLFTLDNTFYIRFADYPFEEKSDGEFQKIRNKFLVNFMHRLAAYDLITYQNVLLESSSIIPAESEEEDYRLRNVRLAEKGFLPFDEAIGIYQSLRPQDIEKAGKKYTLVCPDQNLHLPVPVYTVGMLQEDNLFTDALQTIKTEDVLLQIQAEFAALSNQIIAADQKNIRNRDELRNVVKKACGYINIGLERLTGANKVLDVNQSAALIQKYMLSHIFRVGYTLALELKWKAEKWRSKSWFAKNGLRLSFWDEEWLGVLGGLLIKKPLFYDNYKTTSSLYREFSSIEDIRKAEKVLNEIIAFDDLLSLMTIKFETTGDRAITYKNLILTLWARNYLELSGELAPLSLDELKTFFDDLLIIPQKSKKDKQRKTGGLMKESFLNWASEKTGLNIYEITQRLGQTLENLFNDIESEYGGVAKKDLDPRYIYLFLVKQEGTKS</sequence>
<dbReference type="EMBL" id="JACNLL010000086">
    <property type="protein sequence ID" value="MBC8200206.1"/>
    <property type="molecule type" value="Genomic_DNA"/>
</dbReference>
<name>A0A8J6TAY7_9BACT</name>
<dbReference type="Proteomes" id="UP000603545">
    <property type="component" value="Unassembled WGS sequence"/>
</dbReference>
<accession>A0A8J6TAY7</accession>
<gene>
    <name evidence="1" type="ORF">H8E80_09240</name>
</gene>
<evidence type="ECO:0000313" key="2">
    <source>
        <dbReference type="Proteomes" id="UP000603545"/>
    </source>
</evidence>
<protein>
    <submittedName>
        <fullName evidence="1">Uncharacterized protein</fullName>
    </submittedName>
</protein>
<reference evidence="1 2" key="1">
    <citation type="submission" date="2020-08" db="EMBL/GenBank/DDBJ databases">
        <title>Bridging the membrane lipid divide: bacteria of the FCB group superphylum have the potential to synthesize archaeal ether lipids.</title>
        <authorList>
            <person name="Villanueva L."/>
            <person name="Von Meijenfeldt F.A.B."/>
            <person name="Westbye A.B."/>
            <person name="Yadav S."/>
            <person name="Hopmans E.C."/>
            <person name="Dutilh B.E."/>
            <person name="Sinninghe Damste J.S."/>
        </authorList>
    </citation>
    <scope>NUCLEOTIDE SEQUENCE [LARGE SCALE GENOMIC DNA]</scope>
    <source>
        <strain evidence="1">NIOZ-UU82</strain>
    </source>
</reference>
<organism evidence="1 2">
    <name type="scientific">Candidatus Desulfaltia bathyphila</name>
    <dbReference type="NCBI Taxonomy" id="2841697"/>
    <lineage>
        <taxon>Bacteria</taxon>
        <taxon>Pseudomonadati</taxon>
        <taxon>Thermodesulfobacteriota</taxon>
        <taxon>Desulfobacteria</taxon>
        <taxon>Desulfobacterales</taxon>
        <taxon>Desulfobacterales incertae sedis</taxon>
        <taxon>Candidatus Desulfaltia</taxon>
    </lineage>
</organism>
<dbReference type="InterPro" id="IPR045750">
    <property type="entry name" value="DUF6178"/>
</dbReference>
<evidence type="ECO:0000313" key="1">
    <source>
        <dbReference type="EMBL" id="MBC8200206.1"/>
    </source>
</evidence>
<comment type="caution">
    <text evidence="1">The sequence shown here is derived from an EMBL/GenBank/DDBJ whole genome shotgun (WGS) entry which is preliminary data.</text>
</comment>
<dbReference type="AlphaFoldDB" id="A0A8J6TAY7"/>
<dbReference type="Pfam" id="PF19676">
    <property type="entry name" value="DUF6178"/>
    <property type="match status" value="1"/>
</dbReference>
<proteinExistence type="predicted"/>